<protein>
    <submittedName>
        <fullName evidence="1">Uncharacterized protein</fullName>
    </submittedName>
</protein>
<dbReference type="Proteomes" id="UP001607302">
    <property type="component" value="Unassembled WGS sequence"/>
</dbReference>
<accession>A0ABD1ZWT0</accession>
<reference evidence="1 2" key="1">
    <citation type="journal article" date="2024" name="Ann. Entomol. Soc. Am.">
        <title>Genomic analyses of the southern and eastern yellowjacket wasps (Hymenoptera: Vespidae) reveal evolutionary signatures of social life.</title>
        <authorList>
            <person name="Catto M.A."/>
            <person name="Caine P.B."/>
            <person name="Orr S.E."/>
            <person name="Hunt B.G."/>
            <person name="Goodisman M.A.D."/>
        </authorList>
    </citation>
    <scope>NUCLEOTIDE SEQUENCE [LARGE SCALE GENOMIC DNA]</scope>
    <source>
        <strain evidence="1">233</strain>
        <tissue evidence="1">Head and thorax</tissue>
    </source>
</reference>
<evidence type="ECO:0000313" key="2">
    <source>
        <dbReference type="Proteomes" id="UP001607302"/>
    </source>
</evidence>
<dbReference type="AlphaFoldDB" id="A0ABD1ZWT0"/>
<organism evidence="1 2">
    <name type="scientific">Vespula squamosa</name>
    <name type="common">Southern yellow jacket</name>
    <name type="synonym">Wasp</name>
    <dbReference type="NCBI Taxonomy" id="30214"/>
    <lineage>
        <taxon>Eukaryota</taxon>
        <taxon>Metazoa</taxon>
        <taxon>Ecdysozoa</taxon>
        <taxon>Arthropoda</taxon>
        <taxon>Hexapoda</taxon>
        <taxon>Insecta</taxon>
        <taxon>Pterygota</taxon>
        <taxon>Neoptera</taxon>
        <taxon>Endopterygota</taxon>
        <taxon>Hymenoptera</taxon>
        <taxon>Apocrita</taxon>
        <taxon>Aculeata</taxon>
        <taxon>Vespoidea</taxon>
        <taxon>Vespidae</taxon>
        <taxon>Vespinae</taxon>
        <taxon>Vespula</taxon>
    </lineage>
</organism>
<dbReference type="EMBL" id="JAUDFV010000166">
    <property type="protein sequence ID" value="KAL2712597.1"/>
    <property type="molecule type" value="Genomic_DNA"/>
</dbReference>
<proteinExistence type="predicted"/>
<name>A0ABD1ZWT0_VESSQ</name>
<sequence length="91" mass="10224">MTEYTCSITSRESRSRTRKGKSIQFVCLLRIGYDVFDTCLTLSEKSENNAYLLAQSSTLIVTARTTPLVGESSVVLENDGKKKKQKITKKK</sequence>
<evidence type="ECO:0000313" key="1">
    <source>
        <dbReference type="EMBL" id="KAL2712597.1"/>
    </source>
</evidence>
<keyword evidence="2" id="KW-1185">Reference proteome</keyword>
<comment type="caution">
    <text evidence="1">The sequence shown here is derived from an EMBL/GenBank/DDBJ whole genome shotgun (WGS) entry which is preliminary data.</text>
</comment>
<gene>
    <name evidence="1" type="ORF">V1478_018120</name>
</gene>